<dbReference type="SUPFAM" id="SSF52343">
    <property type="entry name" value="Ferredoxin reductase-like, C-terminal NADP-linked domain"/>
    <property type="match status" value="1"/>
</dbReference>
<gene>
    <name evidence="14" type="ORF">C8Q69DRAFT_218410</name>
</gene>
<feature type="compositionally biased region" description="Low complexity" evidence="9">
    <location>
        <begin position="450"/>
        <end position="466"/>
    </location>
</feature>
<keyword evidence="7" id="KW-0406">Ion transport</keyword>
<comment type="caution">
    <text evidence="14">The sequence shown here is derived from an EMBL/GenBank/DDBJ whole genome shotgun (WGS) entry which is preliminary data.</text>
</comment>
<dbReference type="EMBL" id="RCNU01000003">
    <property type="protein sequence ID" value="RWQ97166.1"/>
    <property type="molecule type" value="Genomic_DNA"/>
</dbReference>
<dbReference type="PANTHER" id="PTHR32361:SF28">
    <property type="entry name" value="FRP1P"/>
    <property type="match status" value="1"/>
</dbReference>
<evidence type="ECO:0000256" key="9">
    <source>
        <dbReference type="SAM" id="MobiDB-lite"/>
    </source>
</evidence>
<evidence type="ECO:0000256" key="7">
    <source>
        <dbReference type="ARBA" id="ARBA00023065"/>
    </source>
</evidence>
<feature type="transmembrane region" description="Helical" evidence="10">
    <location>
        <begin position="241"/>
        <end position="258"/>
    </location>
</feature>
<dbReference type="GO" id="GO:0006826">
    <property type="term" value="P:iron ion transport"/>
    <property type="evidence" value="ECO:0007669"/>
    <property type="project" value="TreeGrafter"/>
</dbReference>
<dbReference type="InterPro" id="IPR013121">
    <property type="entry name" value="Fe_red_NAD-bd_6"/>
</dbReference>
<evidence type="ECO:0000259" key="11">
    <source>
        <dbReference type="Pfam" id="PF01794"/>
    </source>
</evidence>
<dbReference type="GO" id="GO:0006879">
    <property type="term" value="P:intracellular iron ion homeostasis"/>
    <property type="evidence" value="ECO:0007669"/>
    <property type="project" value="TreeGrafter"/>
</dbReference>
<dbReference type="InterPro" id="IPR039261">
    <property type="entry name" value="FNR_nucleotide-bd"/>
</dbReference>
<dbReference type="GO" id="GO:0000293">
    <property type="term" value="F:ferric-chelate reductase activity"/>
    <property type="evidence" value="ECO:0007669"/>
    <property type="project" value="UniProtKB-ARBA"/>
</dbReference>
<dbReference type="STRING" id="264951.A0A443HZC3"/>
<dbReference type="GO" id="GO:0005886">
    <property type="term" value="C:plasma membrane"/>
    <property type="evidence" value="ECO:0007669"/>
    <property type="project" value="TreeGrafter"/>
</dbReference>
<dbReference type="AlphaFoldDB" id="A0A443HZC3"/>
<dbReference type="RefSeq" id="XP_028486811.1">
    <property type="nucleotide sequence ID" value="XM_028626269.1"/>
</dbReference>
<feature type="transmembrane region" description="Helical" evidence="10">
    <location>
        <begin position="373"/>
        <end position="393"/>
    </location>
</feature>
<keyword evidence="6" id="KW-0560">Oxidoreductase</keyword>
<evidence type="ECO:0000256" key="2">
    <source>
        <dbReference type="ARBA" id="ARBA00022448"/>
    </source>
</evidence>
<dbReference type="Gene3D" id="3.40.50.80">
    <property type="entry name" value="Nucleotide-binding domain of ferredoxin-NADP reductase (FNR) module"/>
    <property type="match status" value="1"/>
</dbReference>
<evidence type="ECO:0000313" key="14">
    <source>
        <dbReference type="EMBL" id="RWQ97166.1"/>
    </source>
</evidence>
<dbReference type="InterPro" id="IPR013130">
    <property type="entry name" value="Fe3_Rdtase_TM_dom"/>
</dbReference>
<accession>A0A443HZC3</accession>
<keyword evidence="4" id="KW-0249">Electron transport</keyword>
<evidence type="ECO:0000256" key="8">
    <source>
        <dbReference type="ARBA" id="ARBA00023136"/>
    </source>
</evidence>
<name>A0A443HZC3_BYSSP</name>
<evidence type="ECO:0000259" key="12">
    <source>
        <dbReference type="Pfam" id="PF08022"/>
    </source>
</evidence>
<evidence type="ECO:0000259" key="13">
    <source>
        <dbReference type="Pfam" id="PF08030"/>
    </source>
</evidence>
<dbReference type="Proteomes" id="UP000283841">
    <property type="component" value="Unassembled WGS sequence"/>
</dbReference>
<dbReference type="CDD" id="cd06186">
    <property type="entry name" value="NOX_Duox_like_FAD_NADP"/>
    <property type="match status" value="1"/>
</dbReference>
<dbReference type="Pfam" id="PF08030">
    <property type="entry name" value="NAD_binding_6"/>
    <property type="match status" value="1"/>
</dbReference>
<dbReference type="SFLD" id="SFLDG01168">
    <property type="entry name" value="Ferric_reductase_subgroup_(FRE"/>
    <property type="match status" value="1"/>
</dbReference>
<feature type="transmembrane region" description="Helical" evidence="10">
    <location>
        <begin position="118"/>
        <end position="135"/>
    </location>
</feature>
<keyword evidence="15" id="KW-1185">Reference proteome</keyword>
<dbReference type="Pfam" id="PF08022">
    <property type="entry name" value="FAD_binding_8"/>
    <property type="match status" value="1"/>
</dbReference>
<evidence type="ECO:0000256" key="10">
    <source>
        <dbReference type="SAM" id="Phobius"/>
    </source>
</evidence>
<evidence type="ECO:0000256" key="4">
    <source>
        <dbReference type="ARBA" id="ARBA00022982"/>
    </source>
</evidence>
<protein>
    <submittedName>
        <fullName evidence="14">Ferric reductase NAD binding domain-containing protein</fullName>
    </submittedName>
</protein>
<sequence length="555" mass="63105">MDTRSKILPRGGQATQLRQKNNEWSNKYFAIAIGAMMVIGIVYHWINVLYFQKGREKNNPIISKVVTYQRKIYRFLSRKLAGVSVHRMILYGLYWGINLILALTNVDLSNLIYVAKRFGWITVANFVLLVFLALRNTPLAPLSANSYEKLRPLHKVAGYTCIFSVWMHAIVYLSAWSKSGNLKSMLKTNQIAGLVAGIAMLIIAVSTVPLVYRRYYEVFYLIHLIMFLLILIMVAMHRPKFSTSTVIIIIFTACLWFTDRLLRFLKICWNFPRNYATLTALPDGAIRVRLSRPVRAVAGSHAFLWIPAIRLIETHPFTMLTTDPPEFVIKVHDGFTRDLWKYASGEHKKEQKLRCSIDGGYGQVLNFKQFDTVILIAGGSGASFTFAIALDLIRRKSDVKRIDFIWAVRSQDILTWYDNELRELQSDPRINFHTYITRYAMAIDEVTGIPTPSSPDCSDSDPSSPTAETTVYDIEKGAAPETTKEKLPFSMNIHQGRPNISDLIEATISCTDPKDRIAVGVCGPGDLVDRTREGVSRDVYDNGPSITLYSEEFRW</sequence>
<comment type="subcellular location">
    <subcellularLocation>
        <location evidence="1">Membrane</location>
        <topology evidence="1">Multi-pass membrane protein</topology>
    </subcellularLocation>
</comment>
<feature type="region of interest" description="Disordered" evidence="9">
    <location>
        <begin position="450"/>
        <end position="469"/>
    </location>
</feature>
<dbReference type="GO" id="GO:0015677">
    <property type="term" value="P:copper ion import"/>
    <property type="evidence" value="ECO:0007669"/>
    <property type="project" value="TreeGrafter"/>
</dbReference>
<dbReference type="VEuPathDB" id="FungiDB:C8Q69DRAFT_218410"/>
<feature type="transmembrane region" description="Helical" evidence="10">
    <location>
        <begin position="88"/>
        <end position="106"/>
    </location>
</feature>
<keyword evidence="3 10" id="KW-0812">Transmembrane</keyword>
<evidence type="ECO:0000256" key="1">
    <source>
        <dbReference type="ARBA" id="ARBA00004141"/>
    </source>
</evidence>
<feature type="transmembrane region" description="Helical" evidence="10">
    <location>
        <begin position="218"/>
        <end position="235"/>
    </location>
</feature>
<keyword evidence="5 10" id="KW-1133">Transmembrane helix</keyword>
<evidence type="ECO:0000256" key="3">
    <source>
        <dbReference type="ARBA" id="ARBA00022692"/>
    </source>
</evidence>
<evidence type="ECO:0000256" key="6">
    <source>
        <dbReference type="ARBA" id="ARBA00023002"/>
    </source>
</evidence>
<dbReference type="PANTHER" id="PTHR32361">
    <property type="entry name" value="FERRIC/CUPRIC REDUCTASE TRANSMEMBRANE COMPONENT"/>
    <property type="match status" value="1"/>
</dbReference>
<reference evidence="14 15" key="1">
    <citation type="journal article" date="2018" name="Front. Microbiol.">
        <title>Genomic and genetic insights into a cosmopolitan fungus, Paecilomyces variotii (Eurotiales).</title>
        <authorList>
            <person name="Urquhart A.S."/>
            <person name="Mondo S.J."/>
            <person name="Makela M.R."/>
            <person name="Hane J.K."/>
            <person name="Wiebenga A."/>
            <person name="He G."/>
            <person name="Mihaltcheva S."/>
            <person name="Pangilinan J."/>
            <person name="Lipzen A."/>
            <person name="Barry K."/>
            <person name="de Vries R.P."/>
            <person name="Grigoriev I.V."/>
            <person name="Idnurm A."/>
        </authorList>
    </citation>
    <scope>NUCLEOTIDE SEQUENCE [LARGE SCALE GENOMIC DNA]</scope>
    <source>
        <strain evidence="14 15">CBS 101075</strain>
    </source>
</reference>
<feature type="transmembrane region" description="Helical" evidence="10">
    <location>
        <begin position="191"/>
        <end position="211"/>
    </location>
</feature>
<feature type="domain" description="FAD-binding 8" evidence="12">
    <location>
        <begin position="274"/>
        <end position="363"/>
    </location>
</feature>
<feature type="transmembrane region" description="Helical" evidence="10">
    <location>
        <begin position="28"/>
        <end position="51"/>
    </location>
</feature>
<feature type="domain" description="Ferric oxidoreductase" evidence="11">
    <location>
        <begin position="118"/>
        <end position="234"/>
    </location>
</feature>
<proteinExistence type="predicted"/>
<feature type="domain" description="Ferric reductase NAD binding" evidence="13">
    <location>
        <begin position="370"/>
        <end position="534"/>
    </location>
</feature>
<keyword evidence="2" id="KW-0813">Transport</keyword>
<dbReference type="GeneID" id="39595546"/>
<evidence type="ECO:0000313" key="15">
    <source>
        <dbReference type="Proteomes" id="UP000283841"/>
    </source>
</evidence>
<organism evidence="14 15">
    <name type="scientific">Byssochlamys spectabilis</name>
    <name type="common">Paecilomyces variotii</name>
    <dbReference type="NCBI Taxonomy" id="264951"/>
    <lineage>
        <taxon>Eukaryota</taxon>
        <taxon>Fungi</taxon>
        <taxon>Dikarya</taxon>
        <taxon>Ascomycota</taxon>
        <taxon>Pezizomycotina</taxon>
        <taxon>Eurotiomycetes</taxon>
        <taxon>Eurotiomycetidae</taxon>
        <taxon>Eurotiales</taxon>
        <taxon>Thermoascaceae</taxon>
        <taxon>Paecilomyces</taxon>
    </lineage>
</organism>
<keyword evidence="8 10" id="KW-0472">Membrane</keyword>
<dbReference type="InterPro" id="IPR013112">
    <property type="entry name" value="FAD-bd_8"/>
</dbReference>
<evidence type="ECO:0000256" key="5">
    <source>
        <dbReference type="ARBA" id="ARBA00022989"/>
    </source>
</evidence>
<dbReference type="SFLD" id="SFLDS00052">
    <property type="entry name" value="Ferric_Reductase_Domain"/>
    <property type="match status" value="1"/>
</dbReference>
<dbReference type="Pfam" id="PF01794">
    <property type="entry name" value="Ferric_reduct"/>
    <property type="match status" value="1"/>
</dbReference>
<feature type="transmembrane region" description="Helical" evidence="10">
    <location>
        <begin position="156"/>
        <end position="176"/>
    </location>
</feature>
<dbReference type="InterPro" id="IPR051410">
    <property type="entry name" value="Ferric/Cupric_Reductase"/>
</dbReference>